<accession>A0A7D7QVY4</accession>
<dbReference type="SUPFAM" id="SSF53901">
    <property type="entry name" value="Thiolase-like"/>
    <property type="match status" value="2"/>
</dbReference>
<sequence length="399" mass="42012">MSTQNSAERQSSEQPSAAGDGVAIVGIGIHPFGRTPDRSGREQGAVAVRNALADAGVAWSDMQFAFGGSHSAGDADTLVADLGLTGLPFINVYNGCATGGSALISARNAIASGAHDLGIVVGFDKHPRGAFNEDPATLGLGEWYGSTGMMVTTQFFAMKIQRYMYDHGISEKSLALVAEKAFSLGALNENAWRRKPLTVEEIAASTMINYPLTQYMFCSPGEGAVALVLARADRAHRYTSNPIHLKSVEFRSRRFGSFEVYSPWASPEMADGPTVEASRAAFESAGIAPTDIDVAQLQDTESGAEIMHMAETGLCTHGEQEKLLADGETRLGGRMPINTDGGVLANGEPIGATGLRQIYETALQLRGQAGARQVPGDPKTGFTHVYGAPGISACAVLAR</sequence>
<dbReference type="PANTHER" id="PTHR42870:SF1">
    <property type="entry name" value="NON-SPECIFIC LIPID-TRANSFER PROTEIN-LIKE 2"/>
    <property type="match status" value="1"/>
</dbReference>
<dbReference type="Proteomes" id="UP000515663">
    <property type="component" value="Chromosome"/>
</dbReference>
<dbReference type="CDD" id="cd00829">
    <property type="entry name" value="SCP-x_thiolase"/>
    <property type="match status" value="1"/>
</dbReference>
<dbReference type="Pfam" id="PF22691">
    <property type="entry name" value="Thiolase_C_1"/>
    <property type="match status" value="1"/>
</dbReference>
<keyword evidence="3" id="KW-1185">Reference proteome</keyword>
<dbReference type="PANTHER" id="PTHR42870">
    <property type="entry name" value="ACETYL-COA C-ACETYLTRANSFERASE"/>
    <property type="match status" value="1"/>
</dbReference>
<dbReference type="KEGG" id="gji:H1R19_18275"/>
<gene>
    <name evidence="2" type="ORF">H1R19_18275</name>
</gene>
<dbReference type="InterPro" id="IPR002155">
    <property type="entry name" value="Thiolase"/>
</dbReference>
<dbReference type="Gene3D" id="3.40.47.10">
    <property type="match status" value="1"/>
</dbReference>
<dbReference type="AlphaFoldDB" id="A0A7D7QVY4"/>
<evidence type="ECO:0000313" key="2">
    <source>
        <dbReference type="EMBL" id="QMT00809.1"/>
    </source>
</evidence>
<evidence type="ECO:0000259" key="1">
    <source>
        <dbReference type="Pfam" id="PF22691"/>
    </source>
</evidence>
<feature type="domain" description="Thiolase C-terminal" evidence="1">
    <location>
        <begin position="268"/>
        <end position="395"/>
    </location>
</feature>
<reference evidence="3" key="1">
    <citation type="submission" date="2020-07" db="EMBL/GenBank/DDBJ databases">
        <title>novel species isolated from the respiratory tract of Marmot.</title>
        <authorList>
            <person name="Zhang G."/>
        </authorList>
    </citation>
    <scope>NUCLEOTIDE SEQUENCE [LARGE SCALE GENOMIC DNA]</scope>
    <source>
        <strain evidence="3">686</strain>
    </source>
</reference>
<dbReference type="InterPro" id="IPR055140">
    <property type="entry name" value="Thiolase_C_2"/>
</dbReference>
<dbReference type="PIRSF" id="PIRSF000429">
    <property type="entry name" value="Ac-CoA_Ac_transf"/>
    <property type="match status" value="1"/>
</dbReference>
<protein>
    <submittedName>
        <fullName evidence="2">Thiolase family protein</fullName>
    </submittedName>
</protein>
<organism evidence="2 3">
    <name type="scientific">Gordonia jinghuaiqii</name>
    <dbReference type="NCBI Taxonomy" id="2758710"/>
    <lineage>
        <taxon>Bacteria</taxon>
        <taxon>Bacillati</taxon>
        <taxon>Actinomycetota</taxon>
        <taxon>Actinomycetes</taxon>
        <taxon>Mycobacteriales</taxon>
        <taxon>Gordoniaceae</taxon>
        <taxon>Gordonia</taxon>
    </lineage>
</organism>
<evidence type="ECO:0000313" key="3">
    <source>
        <dbReference type="Proteomes" id="UP000515663"/>
    </source>
</evidence>
<name>A0A7D7QVY4_9ACTN</name>
<dbReference type="EMBL" id="CP059491">
    <property type="protein sequence ID" value="QMT00809.1"/>
    <property type="molecule type" value="Genomic_DNA"/>
</dbReference>
<proteinExistence type="predicted"/>
<dbReference type="RefSeq" id="WP_219849750.1">
    <property type="nucleotide sequence ID" value="NZ_CP059491.1"/>
</dbReference>
<dbReference type="GO" id="GO:0016747">
    <property type="term" value="F:acyltransferase activity, transferring groups other than amino-acyl groups"/>
    <property type="evidence" value="ECO:0007669"/>
    <property type="project" value="InterPro"/>
</dbReference>
<dbReference type="InterPro" id="IPR016039">
    <property type="entry name" value="Thiolase-like"/>
</dbReference>